<dbReference type="InterPro" id="IPR003961">
    <property type="entry name" value="FN3_dom"/>
</dbReference>
<dbReference type="SUPFAM" id="SSF49742">
    <property type="entry name" value="PHM/PNGase F"/>
    <property type="match status" value="1"/>
</dbReference>
<evidence type="ECO:0000256" key="1">
    <source>
        <dbReference type="ARBA" id="ARBA00022729"/>
    </source>
</evidence>
<dbReference type="SUPFAM" id="SSF49265">
    <property type="entry name" value="Fibronectin type III"/>
    <property type="match status" value="1"/>
</dbReference>
<dbReference type="PROSITE" id="PS50853">
    <property type="entry name" value="FN3"/>
    <property type="match status" value="1"/>
</dbReference>
<dbReference type="SMART" id="SM01290">
    <property type="entry name" value="N-glycanase_N"/>
    <property type="match status" value="1"/>
</dbReference>
<accession>A0A511NEC0</accession>
<dbReference type="InterPro" id="IPR026444">
    <property type="entry name" value="Secre_tail"/>
</dbReference>
<evidence type="ECO:0000256" key="2">
    <source>
        <dbReference type="ARBA" id="ARBA00023157"/>
    </source>
</evidence>
<evidence type="ECO:0000313" key="5">
    <source>
        <dbReference type="Proteomes" id="UP000321245"/>
    </source>
</evidence>
<dbReference type="InterPro" id="IPR013783">
    <property type="entry name" value="Ig-like_fold"/>
</dbReference>
<comment type="caution">
    <text evidence="4">The sequence shown here is derived from an EMBL/GenBank/DDBJ whole genome shotgun (WGS) entry which is preliminary data.</text>
</comment>
<evidence type="ECO:0000259" key="3">
    <source>
        <dbReference type="PROSITE" id="PS50853"/>
    </source>
</evidence>
<keyword evidence="2" id="KW-1015">Disulfide bond</keyword>
<name>A0A511NEC0_9FLAO</name>
<dbReference type="InterPro" id="IPR036116">
    <property type="entry name" value="FN3_sf"/>
</dbReference>
<dbReference type="InterPro" id="IPR015197">
    <property type="entry name" value="PngaseF_C"/>
</dbReference>
<dbReference type="Gene3D" id="2.60.120.230">
    <property type="match status" value="1"/>
</dbReference>
<dbReference type="OrthoDB" id="626993at2"/>
<protein>
    <recommendedName>
        <fullName evidence="3">Fibronectin type-III domain-containing protein</fullName>
    </recommendedName>
</protein>
<keyword evidence="1" id="KW-0732">Signal</keyword>
<dbReference type="Pfam" id="PF09112">
    <property type="entry name" value="N-glycanase_N"/>
    <property type="match status" value="1"/>
</dbReference>
<dbReference type="CDD" id="cd00063">
    <property type="entry name" value="FN3"/>
    <property type="match status" value="1"/>
</dbReference>
<gene>
    <name evidence="4" type="ORF">EB1_09590</name>
</gene>
<dbReference type="GeneID" id="84651827"/>
<dbReference type="Proteomes" id="UP000321245">
    <property type="component" value="Unassembled WGS sequence"/>
</dbReference>
<proteinExistence type="predicted"/>
<reference evidence="4 5" key="1">
    <citation type="submission" date="2019-07" db="EMBL/GenBank/DDBJ databases">
        <title>Whole genome shotgun sequence of Empedobacter brevis NBRC 14943.</title>
        <authorList>
            <person name="Hosoyama A."/>
            <person name="Uohara A."/>
            <person name="Ohji S."/>
            <person name="Ichikawa N."/>
        </authorList>
    </citation>
    <scope>NUCLEOTIDE SEQUENCE [LARGE SCALE GENOMIC DNA]</scope>
    <source>
        <strain evidence="4 5">NBRC 14943</strain>
    </source>
</reference>
<dbReference type="GO" id="GO:0016715">
    <property type="term" value="F:oxidoreductase activity, acting on paired donors, with incorporation or reduction of molecular oxygen, reduced ascorbate as one donor, and incorporation of one atom of oxygen"/>
    <property type="evidence" value="ECO:0007669"/>
    <property type="project" value="InterPro"/>
</dbReference>
<sequence length="535" mass="60356">MKKILFTLFLILGSLLFSQSSYTIYDRIIFYDGYAATVDEPVPNGVTRMNNAKYTTKLTNDMIHNLSKGMLSMDVTIGALCDNYDRLGEIFLAFVPKGATEYNSDHVSRIEIARIITPFMNKNRNPKEVPYHFTLDNVSEIFKDNTLNTTYDFWLEFEVFGVPYAAQTQVAGCTGRIDVFEGTLSFTVDTGAEIYDDSHFLLPLADYESLNNYNSTDVPGATTKIIEFTLDNPVENAILYLISSNHGANSGGEEYARRNHNIYLNDDLIHRYIPGGKSCEPWRQYNTQGNGIYGASPRTTRQWLSFNNWCPADKIPNREVYIGHLAAGKHTIKLDVPDAVFNQGQGNIPFSMYLQNRKSGQTICQPPTDFVITEQIGNTVTVDWTETGEATTWEIMYGRRENIADETFLDDTDGETGFQLTDLKTNWYYSLFVRSKCDGEMNSSWVGPVDTSRITLSTDDINLSELKIYPNPVKDILEIQSEDKISMVSVFSADGKKLIMEKTSSLNISFLPAGNYIVKIELSNGKILTKKIIKL</sequence>
<dbReference type="STRING" id="1218108.GCA_000382425_01953"/>
<dbReference type="InterPro" id="IPR015196">
    <property type="entry name" value="PngaseF_N"/>
</dbReference>
<dbReference type="Pfam" id="PF09113">
    <property type="entry name" value="N-glycanase_C"/>
    <property type="match status" value="1"/>
</dbReference>
<dbReference type="Gene3D" id="2.60.40.10">
    <property type="entry name" value="Immunoglobulins"/>
    <property type="match status" value="1"/>
</dbReference>
<dbReference type="Pfam" id="PF18962">
    <property type="entry name" value="Por_Secre_tail"/>
    <property type="match status" value="1"/>
</dbReference>
<dbReference type="RefSeq" id="WP_019975442.1">
    <property type="nucleotide sequence ID" value="NZ_BJXC01000005.1"/>
</dbReference>
<dbReference type="NCBIfam" id="TIGR04183">
    <property type="entry name" value="Por_Secre_tail"/>
    <property type="match status" value="1"/>
</dbReference>
<dbReference type="InterPro" id="IPR008977">
    <property type="entry name" value="PHM/PNGase_F_dom_sf"/>
</dbReference>
<organism evidence="4 5">
    <name type="scientific">Empedobacter brevis NBRC 14943 = ATCC 43319</name>
    <dbReference type="NCBI Taxonomy" id="1218108"/>
    <lineage>
        <taxon>Bacteria</taxon>
        <taxon>Pseudomonadati</taxon>
        <taxon>Bacteroidota</taxon>
        <taxon>Flavobacteriia</taxon>
        <taxon>Flavobacteriales</taxon>
        <taxon>Weeksellaceae</taxon>
        <taxon>Empedobacter</taxon>
    </lineage>
</organism>
<dbReference type="InterPro" id="IPR014784">
    <property type="entry name" value="Cu2_ascorb_mOase-like_C"/>
</dbReference>
<evidence type="ECO:0000313" key="4">
    <source>
        <dbReference type="EMBL" id="GEM51169.1"/>
    </source>
</evidence>
<dbReference type="EMBL" id="BJXC01000005">
    <property type="protein sequence ID" value="GEM51169.1"/>
    <property type="molecule type" value="Genomic_DNA"/>
</dbReference>
<feature type="domain" description="Fibronectin type-III" evidence="3">
    <location>
        <begin position="366"/>
        <end position="458"/>
    </location>
</feature>
<keyword evidence="5" id="KW-1185">Reference proteome</keyword>
<dbReference type="AlphaFoldDB" id="A0A511NEC0"/>